<keyword evidence="1" id="KW-0175">Coiled coil</keyword>
<dbReference type="EMBL" id="WPIN01000004">
    <property type="protein sequence ID" value="MVM30821.1"/>
    <property type="molecule type" value="Genomic_DNA"/>
</dbReference>
<feature type="transmembrane region" description="Helical" evidence="3">
    <location>
        <begin position="15"/>
        <end position="34"/>
    </location>
</feature>
<protein>
    <submittedName>
        <fullName evidence="4">Uncharacterized protein</fullName>
    </submittedName>
</protein>
<feature type="coiled-coil region" evidence="1">
    <location>
        <begin position="47"/>
        <end position="74"/>
    </location>
</feature>
<evidence type="ECO:0000313" key="4">
    <source>
        <dbReference type="EMBL" id="MVM30821.1"/>
    </source>
</evidence>
<evidence type="ECO:0000313" key="5">
    <source>
        <dbReference type="Proteomes" id="UP000436006"/>
    </source>
</evidence>
<gene>
    <name evidence="4" type="ORF">GO755_12335</name>
</gene>
<comment type="caution">
    <text evidence="4">The sequence shown here is derived from an EMBL/GenBank/DDBJ whole genome shotgun (WGS) entry which is preliminary data.</text>
</comment>
<dbReference type="RefSeq" id="WP_157585124.1">
    <property type="nucleotide sequence ID" value="NZ_WPIN01000004.1"/>
</dbReference>
<feature type="compositionally biased region" description="Polar residues" evidence="2">
    <location>
        <begin position="76"/>
        <end position="86"/>
    </location>
</feature>
<dbReference type="Proteomes" id="UP000436006">
    <property type="component" value="Unassembled WGS sequence"/>
</dbReference>
<keyword evidence="5" id="KW-1185">Reference proteome</keyword>
<evidence type="ECO:0000256" key="1">
    <source>
        <dbReference type="SAM" id="Coils"/>
    </source>
</evidence>
<feature type="region of interest" description="Disordered" evidence="2">
    <location>
        <begin position="75"/>
        <end position="96"/>
    </location>
</feature>
<sequence>MDNNVDEKTNFRKPASWIVVWGLIWVLIAYNIYFDNRLNNNRYRAQYEAESQRADSLYMEKVRLEQRLRQIEKSTVRQLSTSQSDAGPNPVVANKL</sequence>
<proteinExistence type="predicted"/>
<reference evidence="4 5" key="1">
    <citation type="submission" date="2019-12" db="EMBL/GenBank/DDBJ databases">
        <title>Spirosoma sp. HMF4905 genome sequencing and assembly.</title>
        <authorList>
            <person name="Kang H."/>
            <person name="Cha I."/>
            <person name="Kim H."/>
            <person name="Joh K."/>
        </authorList>
    </citation>
    <scope>NUCLEOTIDE SEQUENCE [LARGE SCALE GENOMIC DNA]</scope>
    <source>
        <strain evidence="4 5">HMF4905</strain>
    </source>
</reference>
<accession>A0A7K1SAM0</accession>
<keyword evidence="3" id="KW-0812">Transmembrane</keyword>
<evidence type="ECO:0000256" key="2">
    <source>
        <dbReference type="SAM" id="MobiDB-lite"/>
    </source>
</evidence>
<evidence type="ECO:0000256" key="3">
    <source>
        <dbReference type="SAM" id="Phobius"/>
    </source>
</evidence>
<name>A0A7K1SAM0_9BACT</name>
<keyword evidence="3" id="KW-0472">Membrane</keyword>
<dbReference type="AlphaFoldDB" id="A0A7K1SAM0"/>
<keyword evidence="3" id="KW-1133">Transmembrane helix</keyword>
<organism evidence="4 5">
    <name type="scientific">Spirosoma arboris</name>
    <dbReference type="NCBI Taxonomy" id="2682092"/>
    <lineage>
        <taxon>Bacteria</taxon>
        <taxon>Pseudomonadati</taxon>
        <taxon>Bacteroidota</taxon>
        <taxon>Cytophagia</taxon>
        <taxon>Cytophagales</taxon>
        <taxon>Cytophagaceae</taxon>
        <taxon>Spirosoma</taxon>
    </lineage>
</organism>